<evidence type="ECO:0000313" key="2">
    <source>
        <dbReference type="Proteomes" id="UP001160499"/>
    </source>
</evidence>
<dbReference type="Proteomes" id="UP001160499">
    <property type="component" value="Unassembled WGS sequence"/>
</dbReference>
<dbReference type="EMBL" id="JARXVH010000062">
    <property type="protein sequence ID" value="MDH6222990.1"/>
    <property type="molecule type" value="Genomic_DNA"/>
</dbReference>
<protein>
    <submittedName>
        <fullName evidence="1">Uncharacterized protein</fullName>
    </submittedName>
</protein>
<sequence>MQFEPRVFRQPGFDRRGFVGAVVVDDQVDLQVGGHLLVDPDQELLELRGPVPAVQGRDDFAGGDVERGEQGGQTVADVVLGAPLRHARHARHYRQHRLGPVQRLGESAAGISPAAALRVK</sequence>
<proteinExistence type="predicted"/>
<keyword evidence="2" id="KW-1185">Reference proteome</keyword>
<accession>A0ABT6M366</accession>
<reference evidence="1 2" key="1">
    <citation type="submission" date="2023-04" db="EMBL/GenBank/DDBJ databases">
        <title>Forest soil microbial communities from Buena Vista Peninsula, Colon Province, Panama.</title>
        <authorList>
            <person name="Bouskill N."/>
        </authorList>
    </citation>
    <scope>NUCLEOTIDE SEQUENCE [LARGE SCALE GENOMIC DNA]</scope>
    <source>
        <strain evidence="1 2">GGS1</strain>
    </source>
</reference>
<name>A0ABT6M366_9ACTN</name>
<comment type="caution">
    <text evidence="1">The sequence shown here is derived from an EMBL/GenBank/DDBJ whole genome shotgun (WGS) entry which is preliminary data.</text>
</comment>
<organism evidence="1 2">
    <name type="scientific">Streptomyces pseudovenezuelae</name>
    <dbReference type="NCBI Taxonomy" id="67350"/>
    <lineage>
        <taxon>Bacteria</taxon>
        <taxon>Bacillati</taxon>
        <taxon>Actinomycetota</taxon>
        <taxon>Actinomycetes</taxon>
        <taxon>Kitasatosporales</taxon>
        <taxon>Streptomycetaceae</taxon>
        <taxon>Streptomyces</taxon>
        <taxon>Streptomyces aurantiacus group</taxon>
    </lineage>
</organism>
<evidence type="ECO:0000313" key="1">
    <source>
        <dbReference type="EMBL" id="MDH6222990.1"/>
    </source>
</evidence>
<gene>
    <name evidence="1" type="ORF">M2283_010342</name>
</gene>